<dbReference type="SUPFAM" id="SSF109854">
    <property type="entry name" value="DinB/YfiT-like putative metalloenzymes"/>
    <property type="match status" value="1"/>
</dbReference>
<dbReference type="InterPro" id="IPR024775">
    <property type="entry name" value="DinB-like"/>
</dbReference>
<keyword evidence="3" id="KW-1185">Reference proteome</keyword>
<reference evidence="2" key="1">
    <citation type="submission" date="2017-02" db="EMBL/GenBank/DDBJ databases">
        <authorList>
            <person name="Peterson S.W."/>
        </authorList>
    </citation>
    <scope>NUCLEOTIDE SEQUENCE [LARGE SCALE GENOMIC DNA]</scope>
    <source>
        <strain evidence="2">DSM 22385</strain>
    </source>
</reference>
<proteinExistence type="predicted"/>
<dbReference type="EMBL" id="FUYR01000009">
    <property type="protein sequence ID" value="SKB94645.1"/>
    <property type="molecule type" value="Genomic_DNA"/>
</dbReference>
<organism evidence="2 3">
    <name type="scientific">Daejeonella lutea</name>
    <dbReference type="NCBI Taxonomy" id="572036"/>
    <lineage>
        <taxon>Bacteria</taxon>
        <taxon>Pseudomonadati</taxon>
        <taxon>Bacteroidota</taxon>
        <taxon>Sphingobacteriia</taxon>
        <taxon>Sphingobacteriales</taxon>
        <taxon>Sphingobacteriaceae</taxon>
        <taxon>Daejeonella</taxon>
    </lineage>
</organism>
<gene>
    <name evidence="2" type="ORF">SAMN05661099_3636</name>
</gene>
<dbReference type="InterPro" id="IPR034660">
    <property type="entry name" value="DinB/YfiT-like"/>
</dbReference>
<protein>
    <submittedName>
        <fullName evidence="2">DinB superfamily protein</fullName>
    </submittedName>
</protein>
<dbReference type="Pfam" id="PF12867">
    <property type="entry name" value="DinB_2"/>
    <property type="match status" value="1"/>
</dbReference>
<name>A0A1T5FEQ3_9SPHI</name>
<evidence type="ECO:0000313" key="2">
    <source>
        <dbReference type="EMBL" id="SKB94645.1"/>
    </source>
</evidence>
<dbReference type="RefSeq" id="WP_170878495.1">
    <property type="nucleotide sequence ID" value="NZ_FUYR01000009.1"/>
</dbReference>
<dbReference type="AlphaFoldDB" id="A0A1T5FEQ3"/>
<accession>A0A1T5FEQ3</accession>
<evidence type="ECO:0000259" key="1">
    <source>
        <dbReference type="Pfam" id="PF12867"/>
    </source>
</evidence>
<evidence type="ECO:0000313" key="3">
    <source>
        <dbReference type="Proteomes" id="UP000189981"/>
    </source>
</evidence>
<dbReference type="Gene3D" id="1.20.120.450">
    <property type="entry name" value="dinb family like domain"/>
    <property type="match status" value="1"/>
</dbReference>
<dbReference type="Proteomes" id="UP000189981">
    <property type="component" value="Unassembled WGS sequence"/>
</dbReference>
<feature type="domain" description="DinB-like" evidence="1">
    <location>
        <begin position="25"/>
        <end position="147"/>
    </location>
</feature>
<dbReference type="STRING" id="572036.SAMN05661099_3636"/>
<sequence length="152" mass="17260">MISSKLEKALHETLSGQPWYGMAVYSLLERVDPANVHDKSRGPHSIADILMHMTAWTEEATERLKGKFASNPARGDWPDPGSRSWAELVELFASANEHLKESIVKMDEDMFIKEVNDDRYPEIAEKGTHQELVEGIIQHHIYHSAQIALLNK</sequence>